<dbReference type="PANTHER" id="PTHR47978">
    <property type="match status" value="1"/>
</dbReference>
<reference evidence="4" key="1">
    <citation type="journal article" date="2019" name="Int. J. Syst. Evol. Microbiol.">
        <title>The Global Catalogue of Microorganisms (GCM) 10K type strain sequencing project: providing services to taxonomists for standard genome sequencing and annotation.</title>
        <authorList>
            <consortium name="The Broad Institute Genomics Platform"/>
            <consortium name="The Broad Institute Genome Sequencing Center for Infectious Disease"/>
            <person name="Wu L."/>
            <person name="Ma J."/>
        </authorList>
    </citation>
    <scope>NUCLEOTIDE SEQUENCE [LARGE SCALE GENOMIC DNA]</scope>
    <source>
        <strain evidence="4">CCUG 59858</strain>
    </source>
</reference>
<dbReference type="SMART" id="SM00173">
    <property type="entry name" value="RAS"/>
    <property type="match status" value="1"/>
</dbReference>
<keyword evidence="4" id="KW-1185">Reference proteome</keyword>
<gene>
    <name evidence="3" type="ORF">ACFORL_11895</name>
</gene>
<evidence type="ECO:0000256" key="2">
    <source>
        <dbReference type="SAM" id="MobiDB-lite"/>
    </source>
</evidence>
<feature type="region of interest" description="Disordered" evidence="2">
    <location>
        <begin position="172"/>
        <end position="211"/>
    </location>
</feature>
<keyword evidence="1" id="KW-0547">Nucleotide-binding</keyword>
<dbReference type="InterPro" id="IPR001806">
    <property type="entry name" value="Small_GTPase"/>
</dbReference>
<dbReference type="PRINTS" id="PR00449">
    <property type="entry name" value="RASTRNSFRMNG"/>
</dbReference>
<dbReference type="SUPFAM" id="SSF52540">
    <property type="entry name" value="P-loop containing nucleoside triphosphate hydrolases"/>
    <property type="match status" value="1"/>
</dbReference>
<name>A0ABV8CI76_9GAMM</name>
<dbReference type="InterPro" id="IPR005225">
    <property type="entry name" value="Small_GTP-bd"/>
</dbReference>
<dbReference type="PROSITE" id="PS51419">
    <property type="entry name" value="RAB"/>
    <property type="match status" value="1"/>
</dbReference>
<dbReference type="SMART" id="SM00175">
    <property type="entry name" value="RAB"/>
    <property type="match status" value="1"/>
</dbReference>
<dbReference type="Gene3D" id="3.40.50.300">
    <property type="entry name" value="P-loop containing nucleotide triphosphate hydrolases"/>
    <property type="match status" value="1"/>
</dbReference>
<dbReference type="EMBL" id="JBHSAB010000029">
    <property type="protein sequence ID" value="MFC3909773.1"/>
    <property type="molecule type" value="Genomic_DNA"/>
</dbReference>
<comment type="caution">
    <text evidence="3">The sequence shown here is derived from an EMBL/GenBank/DDBJ whole genome shotgun (WGS) entry which is preliminary data.</text>
</comment>
<protein>
    <submittedName>
        <fullName evidence="3">GTP-binding protein</fullName>
    </submittedName>
</protein>
<dbReference type="InterPro" id="IPR027417">
    <property type="entry name" value="P-loop_NTPase"/>
</dbReference>
<dbReference type="NCBIfam" id="TIGR00231">
    <property type="entry name" value="small_GTP"/>
    <property type="match status" value="1"/>
</dbReference>
<organism evidence="3 4">
    <name type="scientific">Legionella dresdenensis</name>
    <dbReference type="NCBI Taxonomy" id="450200"/>
    <lineage>
        <taxon>Bacteria</taxon>
        <taxon>Pseudomonadati</taxon>
        <taxon>Pseudomonadota</taxon>
        <taxon>Gammaproteobacteria</taxon>
        <taxon>Legionellales</taxon>
        <taxon>Legionellaceae</taxon>
        <taxon>Legionella</taxon>
    </lineage>
</organism>
<dbReference type="Pfam" id="PF00071">
    <property type="entry name" value="Ras"/>
    <property type="match status" value="1"/>
</dbReference>
<accession>A0ABV8CI76</accession>
<evidence type="ECO:0000256" key="1">
    <source>
        <dbReference type="ARBA" id="ARBA00022741"/>
    </source>
</evidence>
<evidence type="ECO:0000313" key="3">
    <source>
        <dbReference type="EMBL" id="MFC3909773.1"/>
    </source>
</evidence>
<dbReference type="Proteomes" id="UP001595758">
    <property type="component" value="Unassembled WGS sequence"/>
</dbReference>
<proteinExistence type="predicted"/>
<dbReference type="RefSeq" id="WP_382344311.1">
    <property type="nucleotide sequence ID" value="NZ_JBHSAB010000029.1"/>
</dbReference>
<sequence length="306" mass="33919">MVFKILIKGDKNAGKTELGNRLSLNPFSGIYKTTSSAAFYQYEEPDDKGNIDTFKLWETTNDKKYQALTIIQQRNINVLIYCINASQSNLADKLPDYKTEIDEILASNSDARLIVVATKIDLKEIEDNLKLIQKFAKENACPCIETSAKDNTGIDQLKQQISVSARLAATTEPLNPKSISAPPAATTEPPINPESVPAHPAATTESPINPERERLKEIITTLIHNIENGTGRITSGRDSAKVTKLKDVLTAITTAENFDEQATIGRLKKICAEQRHPWRLFHTPHSARELEKLLVPSPTISTLSQK</sequence>
<evidence type="ECO:0000313" key="4">
    <source>
        <dbReference type="Proteomes" id="UP001595758"/>
    </source>
</evidence>